<proteinExistence type="predicted"/>
<reference evidence="1" key="1">
    <citation type="submission" date="2016-05" db="EMBL/GenBank/DDBJ databases">
        <authorList>
            <person name="Lavstsen T."/>
            <person name="Jespersen J.S."/>
        </authorList>
    </citation>
    <scope>NUCLEOTIDE SEQUENCE</scope>
    <source>
        <tissue evidence="1">Brain</tissue>
    </source>
</reference>
<feature type="non-terminal residue" evidence="1">
    <location>
        <position position="89"/>
    </location>
</feature>
<dbReference type="EMBL" id="HAEH01019194">
    <property type="protein sequence ID" value="SBS08851.1"/>
    <property type="molecule type" value="Transcribed_RNA"/>
</dbReference>
<name>A0A1A8RS43_9TELE</name>
<sequence>LHFPAFPPPTWLADVITPTLRKHRRSFITQSSFLPDIESSSQAYQPSTQERDLSTLSTTCKSASLSIRNCCSVSALSERCAAVPITKPR</sequence>
<gene>
    <name evidence="1" type="primary">CU459095.1</name>
</gene>
<evidence type="ECO:0000313" key="1">
    <source>
        <dbReference type="EMBL" id="SBS08851.1"/>
    </source>
</evidence>
<protein>
    <submittedName>
        <fullName evidence="1">Uncharacterized protein</fullName>
    </submittedName>
</protein>
<reference evidence="1" key="2">
    <citation type="submission" date="2016-06" db="EMBL/GenBank/DDBJ databases">
        <title>The genome of a short-lived fish provides insights into sex chromosome evolution and the genetic control of aging.</title>
        <authorList>
            <person name="Reichwald K."/>
            <person name="Felder M."/>
            <person name="Petzold A."/>
            <person name="Koch P."/>
            <person name="Groth M."/>
            <person name="Platzer M."/>
        </authorList>
    </citation>
    <scope>NUCLEOTIDE SEQUENCE</scope>
    <source>
        <tissue evidence="1">Brain</tissue>
    </source>
</reference>
<organism evidence="1">
    <name type="scientific">Nothobranchius rachovii</name>
    <name type="common">bluefin notho</name>
    <dbReference type="NCBI Taxonomy" id="451742"/>
    <lineage>
        <taxon>Eukaryota</taxon>
        <taxon>Metazoa</taxon>
        <taxon>Chordata</taxon>
        <taxon>Craniata</taxon>
        <taxon>Vertebrata</taxon>
        <taxon>Euteleostomi</taxon>
        <taxon>Actinopterygii</taxon>
        <taxon>Neopterygii</taxon>
        <taxon>Teleostei</taxon>
        <taxon>Neoteleostei</taxon>
        <taxon>Acanthomorphata</taxon>
        <taxon>Ovalentaria</taxon>
        <taxon>Atherinomorphae</taxon>
        <taxon>Cyprinodontiformes</taxon>
        <taxon>Nothobranchiidae</taxon>
        <taxon>Nothobranchius</taxon>
    </lineage>
</organism>
<dbReference type="AlphaFoldDB" id="A0A1A8RS43"/>
<feature type="non-terminal residue" evidence="1">
    <location>
        <position position="1"/>
    </location>
</feature>
<accession>A0A1A8RS43</accession>